<dbReference type="GO" id="GO:0003735">
    <property type="term" value="F:structural constituent of ribosome"/>
    <property type="evidence" value="ECO:0007669"/>
    <property type="project" value="InterPro"/>
</dbReference>
<dbReference type="InterPro" id="IPR009027">
    <property type="entry name" value="Ribosomal_bL9/RNase_H1_N"/>
</dbReference>
<dbReference type="NCBIfam" id="TIGR00158">
    <property type="entry name" value="L9"/>
    <property type="match status" value="1"/>
</dbReference>
<keyword evidence="4 7" id="KW-0689">Ribosomal protein</keyword>
<dbReference type="InterPro" id="IPR020594">
    <property type="entry name" value="Ribosomal_bL9_bac/chp"/>
</dbReference>
<dbReference type="GO" id="GO:1990904">
    <property type="term" value="C:ribonucleoprotein complex"/>
    <property type="evidence" value="ECO:0007669"/>
    <property type="project" value="UniProtKB-KW"/>
</dbReference>
<evidence type="ECO:0000256" key="1">
    <source>
        <dbReference type="ARBA" id="ARBA00010605"/>
    </source>
</evidence>
<reference evidence="11" key="1">
    <citation type="journal article" date="2020" name="mSystems">
        <title>Genome- and Community-Level Interaction Insights into Carbon Utilization and Element Cycling Functions of Hydrothermarchaeota in Hydrothermal Sediment.</title>
        <authorList>
            <person name="Zhou Z."/>
            <person name="Liu Y."/>
            <person name="Xu W."/>
            <person name="Pan J."/>
            <person name="Luo Z.H."/>
            <person name="Li M."/>
        </authorList>
    </citation>
    <scope>NUCLEOTIDE SEQUENCE [LARGE SCALE GENOMIC DNA]</scope>
    <source>
        <strain evidence="11">SpSt-500</strain>
    </source>
</reference>
<dbReference type="FunFam" id="3.10.430.100:FF:000006">
    <property type="entry name" value="50S ribosomal protein L9"/>
    <property type="match status" value="1"/>
</dbReference>
<accession>A0A832G8D9</accession>
<evidence type="ECO:0000259" key="9">
    <source>
        <dbReference type="Pfam" id="PF01281"/>
    </source>
</evidence>
<dbReference type="GO" id="GO:0019843">
    <property type="term" value="F:rRNA binding"/>
    <property type="evidence" value="ECO:0007669"/>
    <property type="project" value="UniProtKB-UniRule"/>
</dbReference>
<evidence type="ECO:0000256" key="3">
    <source>
        <dbReference type="ARBA" id="ARBA00022884"/>
    </source>
</evidence>
<dbReference type="SUPFAM" id="SSF55653">
    <property type="entry name" value="Ribosomal protein L9 C-domain"/>
    <property type="match status" value="1"/>
</dbReference>
<dbReference type="InterPro" id="IPR000244">
    <property type="entry name" value="Ribosomal_bL9"/>
</dbReference>
<evidence type="ECO:0000256" key="5">
    <source>
        <dbReference type="ARBA" id="ARBA00023274"/>
    </source>
</evidence>
<keyword evidence="3 7" id="KW-0694">RNA-binding</keyword>
<keyword evidence="5 7" id="KW-0687">Ribonucleoprotein</keyword>
<dbReference type="GO" id="GO:0006412">
    <property type="term" value="P:translation"/>
    <property type="evidence" value="ECO:0007669"/>
    <property type="project" value="UniProtKB-UniRule"/>
</dbReference>
<comment type="similarity">
    <text evidence="1 7">Belongs to the bacterial ribosomal protein bL9 family.</text>
</comment>
<dbReference type="GO" id="GO:0005840">
    <property type="term" value="C:ribosome"/>
    <property type="evidence" value="ECO:0007669"/>
    <property type="project" value="UniProtKB-KW"/>
</dbReference>
<keyword evidence="2 7" id="KW-0699">rRNA-binding</keyword>
<dbReference type="EMBL" id="DSVI01000026">
    <property type="protein sequence ID" value="HGT49143.1"/>
    <property type="molecule type" value="Genomic_DNA"/>
</dbReference>
<dbReference type="Gene3D" id="3.10.430.100">
    <property type="entry name" value="Ribosomal protein L9, C-terminal domain"/>
    <property type="match status" value="1"/>
</dbReference>
<dbReference type="InterPro" id="IPR036935">
    <property type="entry name" value="Ribosomal_bL9_N_sf"/>
</dbReference>
<dbReference type="FunFam" id="3.40.5.10:FF:000003">
    <property type="entry name" value="50S ribosomal protein L9"/>
    <property type="match status" value="1"/>
</dbReference>
<dbReference type="Pfam" id="PF01281">
    <property type="entry name" value="Ribosomal_L9_N"/>
    <property type="match status" value="1"/>
</dbReference>
<evidence type="ECO:0000259" key="10">
    <source>
        <dbReference type="Pfam" id="PF03948"/>
    </source>
</evidence>
<name>A0A832G8D9_9BACT</name>
<sequence>MKVILRQTIDKLGKIGQIVDVKDGYALNYLIPKGFAYVAVKGNVKALEEEKKIVEKRNQQELKAAETLASELEKVSVTIPVQVGEEDKIFGTVTTQMIADALKEKGYDIDKRKFEMEEQIKTLGIYNVNIKLHPSVSAKIKVWVVRE</sequence>
<evidence type="ECO:0000256" key="4">
    <source>
        <dbReference type="ARBA" id="ARBA00022980"/>
    </source>
</evidence>
<evidence type="ECO:0000256" key="8">
    <source>
        <dbReference type="SAM" id="Coils"/>
    </source>
</evidence>
<feature type="domain" description="Ribosomal protein L9" evidence="9">
    <location>
        <begin position="1"/>
        <end position="47"/>
    </location>
</feature>
<dbReference type="InterPro" id="IPR036791">
    <property type="entry name" value="Ribosomal_bL9_C_sf"/>
</dbReference>
<proteinExistence type="inferred from homology"/>
<dbReference type="PANTHER" id="PTHR21368">
    <property type="entry name" value="50S RIBOSOMAL PROTEIN L9"/>
    <property type="match status" value="1"/>
</dbReference>
<dbReference type="InterPro" id="IPR020070">
    <property type="entry name" value="Ribosomal_bL9_N"/>
</dbReference>
<evidence type="ECO:0000313" key="11">
    <source>
        <dbReference type="EMBL" id="HGT49143.1"/>
    </source>
</evidence>
<organism evidence="11">
    <name type="scientific">Ignavibacterium album</name>
    <dbReference type="NCBI Taxonomy" id="591197"/>
    <lineage>
        <taxon>Bacteria</taxon>
        <taxon>Pseudomonadati</taxon>
        <taxon>Ignavibacteriota</taxon>
        <taxon>Ignavibacteria</taxon>
        <taxon>Ignavibacteriales</taxon>
        <taxon>Ignavibacteriaceae</taxon>
        <taxon>Ignavibacterium</taxon>
    </lineage>
</organism>
<evidence type="ECO:0000256" key="6">
    <source>
        <dbReference type="ARBA" id="ARBA00035292"/>
    </source>
</evidence>
<protein>
    <recommendedName>
        <fullName evidence="6 7">Large ribosomal subunit protein bL9</fullName>
    </recommendedName>
</protein>
<keyword evidence="8" id="KW-0175">Coiled coil</keyword>
<dbReference type="SUPFAM" id="SSF55658">
    <property type="entry name" value="L9 N-domain-like"/>
    <property type="match status" value="1"/>
</dbReference>
<feature type="domain" description="Large ribosomal subunit protein bL9 C-terminal" evidence="10">
    <location>
        <begin position="64"/>
        <end position="146"/>
    </location>
</feature>
<gene>
    <name evidence="7" type="primary">rplI</name>
    <name evidence="11" type="ORF">ENS56_13985</name>
</gene>
<evidence type="ECO:0000256" key="2">
    <source>
        <dbReference type="ARBA" id="ARBA00022730"/>
    </source>
</evidence>
<dbReference type="Gene3D" id="3.40.5.10">
    <property type="entry name" value="Ribosomal protein L9, N-terminal domain"/>
    <property type="match status" value="1"/>
</dbReference>
<evidence type="ECO:0000256" key="7">
    <source>
        <dbReference type="HAMAP-Rule" id="MF_00503"/>
    </source>
</evidence>
<dbReference type="Pfam" id="PF03948">
    <property type="entry name" value="Ribosomal_L9_C"/>
    <property type="match status" value="1"/>
</dbReference>
<comment type="caution">
    <text evidence="11">The sequence shown here is derived from an EMBL/GenBank/DDBJ whole genome shotgun (WGS) entry which is preliminary data.</text>
</comment>
<dbReference type="AlphaFoldDB" id="A0A832G8D9"/>
<comment type="function">
    <text evidence="7">Binds to the 23S rRNA.</text>
</comment>
<dbReference type="InterPro" id="IPR020069">
    <property type="entry name" value="Ribosomal_bL9_C"/>
</dbReference>
<feature type="coiled-coil region" evidence="8">
    <location>
        <begin position="37"/>
        <end position="75"/>
    </location>
</feature>
<dbReference type="HAMAP" id="MF_00503">
    <property type="entry name" value="Ribosomal_bL9"/>
    <property type="match status" value="1"/>
</dbReference>